<name>A0ACC2KYD7_PERAE</name>
<keyword evidence="2" id="KW-1185">Reference proteome</keyword>
<organism evidence="1 2">
    <name type="scientific">Persea americana</name>
    <name type="common">Avocado</name>
    <dbReference type="NCBI Taxonomy" id="3435"/>
    <lineage>
        <taxon>Eukaryota</taxon>
        <taxon>Viridiplantae</taxon>
        <taxon>Streptophyta</taxon>
        <taxon>Embryophyta</taxon>
        <taxon>Tracheophyta</taxon>
        <taxon>Spermatophyta</taxon>
        <taxon>Magnoliopsida</taxon>
        <taxon>Magnoliidae</taxon>
        <taxon>Laurales</taxon>
        <taxon>Lauraceae</taxon>
        <taxon>Persea</taxon>
    </lineage>
</organism>
<evidence type="ECO:0000313" key="1">
    <source>
        <dbReference type="EMBL" id="KAJ8626080.1"/>
    </source>
</evidence>
<dbReference type="Proteomes" id="UP001234297">
    <property type="component" value="Chromosome 6"/>
</dbReference>
<dbReference type="EMBL" id="CM056814">
    <property type="protein sequence ID" value="KAJ8626080.1"/>
    <property type="molecule type" value="Genomic_DNA"/>
</dbReference>
<evidence type="ECO:0000313" key="2">
    <source>
        <dbReference type="Proteomes" id="UP001234297"/>
    </source>
</evidence>
<reference evidence="1 2" key="1">
    <citation type="journal article" date="2022" name="Hortic Res">
        <title>A haplotype resolved chromosomal level avocado genome allows analysis of novel avocado genes.</title>
        <authorList>
            <person name="Nath O."/>
            <person name="Fletcher S.J."/>
            <person name="Hayward A."/>
            <person name="Shaw L.M."/>
            <person name="Masouleh A.K."/>
            <person name="Furtado A."/>
            <person name="Henry R.J."/>
            <person name="Mitter N."/>
        </authorList>
    </citation>
    <scope>NUCLEOTIDE SEQUENCE [LARGE SCALE GENOMIC DNA]</scope>
    <source>
        <strain evidence="2">cv. Hass</strain>
    </source>
</reference>
<comment type="caution">
    <text evidence="1">The sequence shown here is derived from an EMBL/GenBank/DDBJ whole genome shotgun (WGS) entry which is preliminary data.</text>
</comment>
<sequence>MPGGNRLVNSAGGDCLRYGYCQPAADAAGLTCGEQRCRAWDKLSQQQPTSSLYFGFDSCNRQHSFKATAGEMLLHILDRSDIPRLVDKQSNVPVIESGNGESKMEAKVSAFATFVARLVHVDAIE</sequence>
<protein>
    <submittedName>
        <fullName evidence="1">Uncharacterized protein</fullName>
    </submittedName>
</protein>
<accession>A0ACC2KYD7</accession>
<gene>
    <name evidence="1" type="ORF">MRB53_019387</name>
</gene>
<proteinExistence type="predicted"/>